<keyword evidence="3" id="KW-1185">Reference proteome</keyword>
<comment type="caution">
    <text evidence="2">The sequence shown here is derived from an EMBL/GenBank/DDBJ whole genome shotgun (WGS) entry which is preliminary data.</text>
</comment>
<reference evidence="3" key="1">
    <citation type="journal article" date="2019" name="Int. J. Syst. Evol. Microbiol.">
        <title>The Global Catalogue of Microorganisms (GCM) 10K type strain sequencing project: providing services to taxonomists for standard genome sequencing and annotation.</title>
        <authorList>
            <consortium name="The Broad Institute Genomics Platform"/>
            <consortium name="The Broad Institute Genome Sequencing Center for Infectious Disease"/>
            <person name="Wu L."/>
            <person name="Ma J."/>
        </authorList>
    </citation>
    <scope>NUCLEOTIDE SEQUENCE [LARGE SCALE GENOMIC DNA]</scope>
    <source>
        <strain evidence="3">CCM 7855</strain>
    </source>
</reference>
<keyword evidence="1" id="KW-0812">Transmembrane</keyword>
<organism evidence="2 3">
    <name type="scientific">Williamsia phyllosphaerae</name>
    <dbReference type="NCBI Taxonomy" id="885042"/>
    <lineage>
        <taxon>Bacteria</taxon>
        <taxon>Bacillati</taxon>
        <taxon>Actinomycetota</taxon>
        <taxon>Actinomycetes</taxon>
        <taxon>Mycobacteriales</taxon>
        <taxon>Nocardiaceae</taxon>
        <taxon>Williamsia</taxon>
    </lineage>
</organism>
<dbReference type="EMBL" id="BMCS01000002">
    <property type="protein sequence ID" value="GGF33669.1"/>
    <property type="molecule type" value="Genomic_DNA"/>
</dbReference>
<evidence type="ECO:0000256" key="1">
    <source>
        <dbReference type="SAM" id="Phobius"/>
    </source>
</evidence>
<evidence type="ECO:0000313" key="2">
    <source>
        <dbReference type="EMBL" id="GGF33669.1"/>
    </source>
</evidence>
<name>A0ABQ1V1D8_9NOCA</name>
<keyword evidence="1" id="KW-0472">Membrane</keyword>
<dbReference type="Proteomes" id="UP000632454">
    <property type="component" value="Unassembled WGS sequence"/>
</dbReference>
<accession>A0ABQ1V1D8</accession>
<feature type="transmembrane region" description="Helical" evidence="1">
    <location>
        <begin position="49"/>
        <end position="79"/>
    </location>
</feature>
<keyword evidence="1" id="KW-1133">Transmembrane helix</keyword>
<proteinExistence type="predicted"/>
<feature type="transmembrane region" description="Helical" evidence="1">
    <location>
        <begin position="20"/>
        <end position="37"/>
    </location>
</feature>
<gene>
    <name evidence="2" type="ORF">GCM10007298_31820</name>
</gene>
<evidence type="ECO:0000313" key="3">
    <source>
        <dbReference type="Proteomes" id="UP000632454"/>
    </source>
</evidence>
<protein>
    <submittedName>
        <fullName evidence="2">Uncharacterized protein</fullName>
    </submittedName>
</protein>
<sequence length="111" mass="11539">MMADSATSSSSGWNIADRVATAVLVTVQCALFVRLMLPSSDWARDPTSLGAMLVGSGAVAIGGPIIIAVTIGFACRAYYCDRVSVSIPLVGILVLIATYIFPAILVTAMRS</sequence>
<feature type="transmembrane region" description="Helical" evidence="1">
    <location>
        <begin position="85"/>
        <end position="108"/>
    </location>
</feature>
<dbReference type="RefSeq" id="WP_188490924.1">
    <property type="nucleotide sequence ID" value="NZ_BMCS01000002.1"/>
</dbReference>